<keyword evidence="7 11" id="KW-0249">Electron transport</keyword>
<keyword evidence="8" id="KW-1133">Transmembrane helix</keyword>
<keyword evidence="9 11" id="KW-0496">Mitochondrion</keyword>
<evidence type="ECO:0000256" key="4">
    <source>
        <dbReference type="ARBA" id="ARBA00022660"/>
    </source>
</evidence>
<evidence type="ECO:0000256" key="9">
    <source>
        <dbReference type="ARBA" id="ARBA00023128"/>
    </source>
</evidence>
<dbReference type="InterPro" id="IPR008027">
    <property type="entry name" value="QCR9"/>
</dbReference>
<keyword evidence="3 11" id="KW-0813">Transport</keyword>
<reference evidence="12" key="2">
    <citation type="submission" date="2011-02" db="EMBL/GenBank/DDBJ databases">
        <authorList>
            <person name="MacLean D."/>
        </authorList>
    </citation>
    <scope>NUCLEOTIDE SEQUENCE</scope>
</reference>
<dbReference type="GO" id="GO:0006122">
    <property type="term" value="P:mitochondrial electron transport, ubiquinol to cytochrome c"/>
    <property type="evidence" value="ECO:0007669"/>
    <property type="project" value="UniProtKB-UniRule"/>
</dbReference>
<organism evidence="12">
    <name type="scientific">Albugo laibachii Nc14</name>
    <dbReference type="NCBI Taxonomy" id="890382"/>
    <lineage>
        <taxon>Eukaryota</taxon>
        <taxon>Sar</taxon>
        <taxon>Stramenopiles</taxon>
        <taxon>Oomycota</taxon>
        <taxon>Peronosporomycetes</taxon>
        <taxon>Albuginales</taxon>
        <taxon>Albuginaceae</taxon>
        <taxon>Albugo</taxon>
    </lineage>
</organism>
<evidence type="ECO:0000256" key="10">
    <source>
        <dbReference type="ARBA" id="ARBA00023136"/>
    </source>
</evidence>
<dbReference type="SUPFAM" id="SSF81514">
    <property type="entry name" value="Subunit X (non-heme 7 kDa protein) of cytochrome bc1 complex (Ubiquinol-cytochrome c reductase)"/>
    <property type="match status" value="1"/>
</dbReference>
<keyword evidence="5" id="KW-0812">Transmembrane</keyword>
<keyword evidence="6 11" id="KW-0999">Mitochondrion inner membrane</keyword>
<evidence type="ECO:0000256" key="8">
    <source>
        <dbReference type="ARBA" id="ARBA00022989"/>
    </source>
</evidence>
<keyword evidence="10" id="KW-0472">Membrane</keyword>
<dbReference type="GO" id="GO:0045275">
    <property type="term" value="C:respiratory chain complex III"/>
    <property type="evidence" value="ECO:0007669"/>
    <property type="project" value="UniProtKB-UniRule"/>
</dbReference>
<dbReference type="PANTHER" id="PTHR12980:SF0">
    <property type="entry name" value="CYTOCHROME B-C1 COMPLEX SUBUNIT 9"/>
    <property type="match status" value="1"/>
</dbReference>
<evidence type="ECO:0000256" key="5">
    <source>
        <dbReference type="ARBA" id="ARBA00022692"/>
    </source>
</evidence>
<reference evidence="12" key="1">
    <citation type="journal article" date="2011" name="PLoS Biol.">
        <title>Gene gain and loss during evolution of obligate parasitism in the white rust pathogen of Arabidopsis thaliana.</title>
        <authorList>
            <person name="Kemen E."/>
            <person name="Gardiner A."/>
            <person name="Schultz-Larsen T."/>
            <person name="Kemen A.C."/>
            <person name="Balmuth A.L."/>
            <person name="Robert-Seilaniantz A."/>
            <person name="Bailey K."/>
            <person name="Holub E."/>
            <person name="Studholme D.J."/>
            <person name="Maclean D."/>
            <person name="Jones J.D."/>
        </authorList>
    </citation>
    <scope>NUCLEOTIDE SEQUENCE</scope>
</reference>
<dbReference type="AlphaFoldDB" id="F0WLR3"/>
<proteinExistence type="inferred from homology"/>
<comment type="subcellular location">
    <subcellularLocation>
        <location evidence="1 11">Mitochondrion inner membrane</location>
        <topology evidence="1 11">Single-pass membrane protein</topology>
    </subcellularLocation>
</comment>
<comment type="subunit">
    <text evidence="11">Component of the ubiquinol-cytochrome c oxidoreductase (cytochrome b-c1 complex, complex III, CIII), a multisubunit enzyme composed of 3 respiratory subunits cytochrome b, cytochrome c1 and Rieske protein, 2 core protein subunits, and additional low-molecular weight protein subunits.</text>
</comment>
<evidence type="ECO:0000256" key="11">
    <source>
        <dbReference type="RuleBase" id="RU368056"/>
    </source>
</evidence>
<dbReference type="Gene3D" id="1.20.5.260">
    <property type="entry name" value="Cytochrome b-c1 complex subunit 9"/>
    <property type="match status" value="1"/>
</dbReference>
<dbReference type="FunFam" id="1.20.5.260:FF:000001">
    <property type="entry name" value="Cytochrome b-c1 complex subunit 9"/>
    <property type="match status" value="1"/>
</dbReference>
<evidence type="ECO:0000256" key="3">
    <source>
        <dbReference type="ARBA" id="ARBA00022448"/>
    </source>
</evidence>
<accession>F0WLR3</accession>
<evidence type="ECO:0000256" key="6">
    <source>
        <dbReference type="ARBA" id="ARBA00022792"/>
    </source>
</evidence>
<evidence type="ECO:0000313" key="12">
    <source>
        <dbReference type="EMBL" id="CCA22235.1"/>
    </source>
</evidence>
<gene>
    <name evidence="12" type="primary">AlNc14C148G7445</name>
    <name evidence="12" type="ORF">ALNC14_083780</name>
</gene>
<dbReference type="EMBL" id="FR824193">
    <property type="protein sequence ID" value="CCA22235.1"/>
    <property type="molecule type" value="Genomic_DNA"/>
</dbReference>
<evidence type="ECO:0000256" key="1">
    <source>
        <dbReference type="ARBA" id="ARBA00004434"/>
    </source>
</evidence>
<name>F0WLR3_9STRA</name>
<dbReference type="PANTHER" id="PTHR12980">
    <property type="entry name" value="UBIQUINOL-CYTOCHROME C REDUCTASE COMPLEX, SUBUNIT X"/>
    <property type="match status" value="1"/>
</dbReference>
<keyword evidence="4 11" id="KW-0679">Respiratory chain</keyword>
<comment type="function">
    <text evidence="11">Component of the ubiquinol-cytochrome c oxidoreductase, a multisubunit transmembrane complex that is part of the mitochondrial electron transport chain which drives oxidative phosphorylation. The complex plays an important role in the uptake of multiple carbon sources present in different host niches.</text>
</comment>
<dbReference type="GO" id="GO:0005743">
    <property type="term" value="C:mitochondrial inner membrane"/>
    <property type="evidence" value="ECO:0007669"/>
    <property type="project" value="UniProtKB-SubCell"/>
</dbReference>
<evidence type="ECO:0000256" key="7">
    <source>
        <dbReference type="ARBA" id="ARBA00022982"/>
    </source>
</evidence>
<comment type="similarity">
    <text evidence="2 11">Belongs to the UQCR10/QCR9 family.</text>
</comment>
<dbReference type="HOGENOM" id="CLU_171977_1_0_1"/>
<dbReference type="InterPro" id="IPR036656">
    <property type="entry name" value="QCR9_sf"/>
</dbReference>
<sequence>MGVKRSSWNGTSTMETLYRAFMKRNMTYVTTILFATIAAEAVYGTATDSFWEAMNRGRLYHHIDWSKFKTEEEEDDEDE</sequence>
<evidence type="ECO:0000256" key="2">
    <source>
        <dbReference type="ARBA" id="ARBA00007856"/>
    </source>
</evidence>
<protein>
    <recommendedName>
        <fullName evidence="11">Complex III subunit 9</fullName>
    </recommendedName>
</protein>
<dbReference type="Pfam" id="PF05365">
    <property type="entry name" value="UCR_UQCRX_QCR9"/>
    <property type="match status" value="1"/>
</dbReference>